<gene>
    <name evidence="4" type="ORF">FHS82_000338</name>
</gene>
<feature type="compositionally biased region" description="Acidic residues" evidence="1">
    <location>
        <begin position="158"/>
        <end position="167"/>
    </location>
</feature>
<feature type="domain" description="Transcription elongation factor GreA/GreB C-terminal" evidence="2">
    <location>
        <begin position="55"/>
        <end position="129"/>
    </location>
</feature>
<organism evidence="4 5">
    <name type="scientific">Pseudochelatococcus lubricantis</name>
    <dbReference type="NCBI Taxonomy" id="1538102"/>
    <lineage>
        <taxon>Bacteria</taxon>
        <taxon>Pseudomonadati</taxon>
        <taxon>Pseudomonadota</taxon>
        <taxon>Alphaproteobacteria</taxon>
        <taxon>Hyphomicrobiales</taxon>
        <taxon>Chelatococcaceae</taxon>
        <taxon>Pseudochelatococcus</taxon>
    </lineage>
</organism>
<dbReference type="Pfam" id="PF14760">
    <property type="entry name" value="Rnk_N"/>
    <property type="match status" value="1"/>
</dbReference>
<dbReference type="Gene3D" id="3.10.50.30">
    <property type="entry name" value="Transcription elongation factor, GreA/GreB, C-terminal domain"/>
    <property type="match status" value="1"/>
</dbReference>
<keyword evidence="5" id="KW-1185">Reference proteome</keyword>
<feature type="domain" description="Regulator of nucleoside diphosphate kinase N-terminal" evidence="3">
    <location>
        <begin position="9"/>
        <end position="49"/>
    </location>
</feature>
<name>A0ABX0UXB2_9HYPH</name>
<keyword evidence="4" id="KW-0808">Transferase</keyword>
<dbReference type="PANTHER" id="PTHR30437">
    <property type="entry name" value="TRANSCRIPTION ELONGATION FACTOR GREA"/>
    <property type="match status" value="1"/>
</dbReference>
<dbReference type="GO" id="GO:0016301">
    <property type="term" value="F:kinase activity"/>
    <property type="evidence" value="ECO:0007669"/>
    <property type="project" value="UniProtKB-KW"/>
</dbReference>
<dbReference type="RefSeq" id="WP_166948079.1">
    <property type="nucleotide sequence ID" value="NZ_JAASQI010000001.1"/>
</dbReference>
<accession>A0ABX0UXB2</accession>
<dbReference type="InterPro" id="IPR029462">
    <property type="entry name" value="Rnk_N"/>
</dbReference>
<dbReference type="InterPro" id="IPR023459">
    <property type="entry name" value="Tscrpt_elong_fac_GreA/B_fam"/>
</dbReference>
<dbReference type="Proteomes" id="UP001429580">
    <property type="component" value="Unassembled WGS sequence"/>
</dbReference>
<protein>
    <submittedName>
        <fullName evidence="4">Regulator of nucleoside diphosphate kinase</fullName>
    </submittedName>
</protein>
<evidence type="ECO:0000259" key="2">
    <source>
        <dbReference type="Pfam" id="PF01272"/>
    </source>
</evidence>
<dbReference type="Gene3D" id="1.10.286.20">
    <property type="match status" value="1"/>
</dbReference>
<proteinExistence type="predicted"/>
<keyword evidence="4" id="KW-0418">Kinase</keyword>
<sequence length="167" mass="17795">MTKSGTRLPRIVVSEEEQERLSALAASISARNPELAEELQGEMERARVVRPDKMPAGVVRMNSRVEFESDDGQRRRVTLVYPGEADISAGRISILTPIGTALIGLSEGQSINWTARDGREQRLTVLSVDNGGESAPEEGVVDLAGARAARRQDASAAGDDDPGPSAA</sequence>
<evidence type="ECO:0000256" key="1">
    <source>
        <dbReference type="SAM" id="MobiDB-lite"/>
    </source>
</evidence>
<dbReference type="InterPro" id="IPR036953">
    <property type="entry name" value="GreA/GreB_C_sf"/>
</dbReference>
<dbReference type="SUPFAM" id="SSF54534">
    <property type="entry name" value="FKBP-like"/>
    <property type="match status" value="1"/>
</dbReference>
<reference evidence="4 5" key="1">
    <citation type="submission" date="2020-03" db="EMBL/GenBank/DDBJ databases">
        <title>Genomic Encyclopedia of Type Strains, Phase IV (KMG-IV): sequencing the most valuable type-strain genomes for metagenomic binning, comparative biology and taxonomic classification.</title>
        <authorList>
            <person name="Goeker M."/>
        </authorList>
    </citation>
    <scope>NUCLEOTIDE SEQUENCE [LARGE SCALE GENOMIC DNA]</scope>
    <source>
        <strain evidence="4 5">DSM 103870</strain>
    </source>
</reference>
<dbReference type="PANTHER" id="PTHR30437:SF5">
    <property type="entry name" value="REGULATOR OF NUCLEOSIDE DIPHOSPHATE KINASE"/>
    <property type="match status" value="1"/>
</dbReference>
<evidence type="ECO:0000259" key="3">
    <source>
        <dbReference type="Pfam" id="PF14760"/>
    </source>
</evidence>
<comment type="caution">
    <text evidence="4">The sequence shown here is derived from an EMBL/GenBank/DDBJ whole genome shotgun (WGS) entry which is preliminary data.</text>
</comment>
<feature type="region of interest" description="Disordered" evidence="1">
    <location>
        <begin position="146"/>
        <end position="167"/>
    </location>
</feature>
<dbReference type="InterPro" id="IPR001437">
    <property type="entry name" value="Tscrpt_elong_fac_GreA/B_C"/>
</dbReference>
<evidence type="ECO:0000313" key="5">
    <source>
        <dbReference type="Proteomes" id="UP001429580"/>
    </source>
</evidence>
<evidence type="ECO:0000313" key="4">
    <source>
        <dbReference type="EMBL" id="NIJ56525.1"/>
    </source>
</evidence>
<dbReference type="Pfam" id="PF01272">
    <property type="entry name" value="GreA_GreB"/>
    <property type="match status" value="1"/>
</dbReference>
<dbReference type="EMBL" id="JAASQI010000001">
    <property type="protein sequence ID" value="NIJ56525.1"/>
    <property type="molecule type" value="Genomic_DNA"/>
</dbReference>
<dbReference type="NCBIfam" id="NF004396">
    <property type="entry name" value="PRK05753.1"/>
    <property type="match status" value="1"/>
</dbReference>